<organism evidence="2 3">
    <name type="scientific">Desulfovibrio ferrophilus</name>
    <dbReference type="NCBI Taxonomy" id="241368"/>
    <lineage>
        <taxon>Bacteria</taxon>
        <taxon>Pseudomonadati</taxon>
        <taxon>Thermodesulfobacteriota</taxon>
        <taxon>Desulfovibrionia</taxon>
        <taxon>Desulfovibrionales</taxon>
        <taxon>Desulfovibrionaceae</taxon>
        <taxon>Desulfovibrio</taxon>
    </lineage>
</organism>
<evidence type="ECO:0000259" key="1">
    <source>
        <dbReference type="Pfam" id="PF01370"/>
    </source>
</evidence>
<dbReference type="CDD" id="cd08946">
    <property type="entry name" value="SDR_e"/>
    <property type="match status" value="1"/>
</dbReference>
<evidence type="ECO:0000313" key="3">
    <source>
        <dbReference type="Proteomes" id="UP000269883"/>
    </source>
</evidence>
<sequence length="294" mass="33127">MSELAVVFGGSGFLGSHVCDELVRAGFKVRVCDRVESPHLSDGQEMFLCDILDPESMRKAVSGADYVYNFAGLADIDEARDKPIETIQLNVLGNAHILDACREANVKRYVFASTVYVYSEKGSFYRASKQASERIIEAYKERYGIEYSILRYGSLYGRRADMRNGIYRILHSALSQGKVTYSGTGDEQREYIHVRDAAKLSVRILNEEYANQHVILTGPYPYRVRDLMEMVREILGNKPDIEFLNQPLGGHYKITPYGFLPRVGTKLVGESYTDMGQGLLDCLAEMHETEDGQS</sequence>
<evidence type="ECO:0000313" key="2">
    <source>
        <dbReference type="EMBL" id="BBD09029.1"/>
    </source>
</evidence>
<dbReference type="OrthoDB" id="9769113at2"/>
<keyword evidence="3" id="KW-1185">Reference proteome</keyword>
<reference evidence="2 3" key="1">
    <citation type="journal article" date="2018" name="Sci. Adv.">
        <title>Multi-heme cytochromes provide a pathway for survival in energy-limited environments.</title>
        <authorList>
            <person name="Deng X."/>
            <person name="Dohmae N."/>
            <person name="Nealson K.H."/>
            <person name="Hashimoto K."/>
            <person name="Okamoto A."/>
        </authorList>
    </citation>
    <scope>NUCLEOTIDE SEQUENCE [LARGE SCALE GENOMIC DNA]</scope>
    <source>
        <strain evidence="2 3">IS5</strain>
    </source>
</reference>
<dbReference type="InterPro" id="IPR001509">
    <property type="entry name" value="Epimerase_deHydtase"/>
</dbReference>
<dbReference type="EMBL" id="AP017378">
    <property type="protein sequence ID" value="BBD09029.1"/>
    <property type="molecule type" value="Genomic_DNA"/>
</dbReference>
<gene>
    <name evidence="2" type="ORF">DFE_2303</name>
</gene>
<name>A0A2Z6B0I7_9BACT</name>
<dbReference type="Gene3D" id="3.40.50.720">
    <property type="entry name" value="NAD(P)-binding Rossmann-like Domain"/>
    <property type="match status" value="1"/>
</dbReference>
<protein>
    <submittedName>
        <fullName evidence="2">NAD-dependent epimerase/dehydratase</fullName>
    </submittedName>
</protein>
<dbReference type="InterPro" id="IPR050177">
    <property type="entry name" value="Lipid_A_modif_metabolic_enz"/>
</dbReference>
<dbReference type="Proteomes" id="UP000269883">
    <property type="component" value="Chromosome"/>
</dbReference>
<dbReference type="KEGG" id="dfl:DFE_2303"/>
<dbReference type="RefSeq" id="WP_126379659.1">
    <property type="nucleotide sequence ID" value="NZ_AP017378.1"/>
</dbReference>
<accession>A0A2Z6B0I7</accession>
<dbReference type="PANTHER" id="PTHR43245">
    <property type="entry name" value="BIFUNCTIONAL POLYMYXIN RESISTANCE PROTEIN ARNA"/>
    <property type="match status" value="1"/>
</dbReference>
<dbReference type="AlphaFoldDB" id="A0A2Z6B0I7"/>
<dbReference type="PANTHER" id="PTHR43245:SF13">
    <property type="entry name" value="UDP-D-APIOSE_UDP-D-XYLOSE SYNTHASE 2"/>
    <property type="match status" value="1"/>
</dbReference>
<dbReference type="Pfam" id="PF01370">
    <property type="entry name" value="Epimerase"/>
    <property type="match status" value="1"/>
</dbReference>
<feature type="domain" description="NAD-dependent epimerase/dehydratase" evidence="1">
    <location>
        <begin position="6"/>
        <end position="210"/>
    </location>
</feature>
<dbReference type="InterPro" id="IPR036291">
    <property type="entry name" value="NAD(P)-bd_dom_sf"/>
</dbReference>
<dbReference type="SUPFAM" id="SSF51735">
    <property type="entry name" value="NAD(P)-binding Rossmann-fold domains"/>
    <property type="match status" value="1"/>
</dbReference>
<proteinExistence type="predicted"/>